<dbReference type="EMBL" id="FMIA01000002">
    <property type="protein sequence ID" value="SCL62664.1"/>
    <property type="molecule type" value="Genomic_DNA"/>
</dbReference>
<accession>A0A1C6V9A6</accession>
<dbReference type="AlphaFoldDB" id="A0A1C6V9A6"/>
<feature type="transmembrane region" description="Helical" evidence="1">
    <location>
        <begin position="6"/>
        <end position="25"/>
    </location>
</feature>
<keyword evidence="1" id="KW-0812">Transmembrane</keyword>
<dbReference type="Proteomes" id="UP000198937">
    <property type="component" value="Unassembled WGS sequence"/>
</dbReference>
<gene>
    <name evidence="2" type="ORF">GA0070617_4988</name>
</gene>
<keyword evidence="1" id="KW-1133">Transmembrane helix</keyword>
<evidence type="ECO:0000256" key="1">
    <source>
        <dbReference type="SAM" id="Phobius"/>
    </source>
</evidence>
<sequence length="104" mass="11769">MLRPAVLAVIARSWLAWLGLALLAGAILGWRLAWTLPAATAVVLWYWGYSGNQEYRWWEFSARPHDDLPSFLLSVALLAVGLTAYAATPWRLRRWKSMAATGRR</sequence>
<organism evidence="2 3">
    <name type="scientific">Micromonospora yangpuensis</name>
    <dbReference type="NCBI Taxonomy" id="683228"/>
    <lineage>
        <taxon>Bacteria</taxon>
        <taxon>Bacillati</taxon>
        <taxon>Actinomycetota</taxon>
        <taxon>Actinomycetes</taxon>
        <taxon>Micromonosporales</taxon>
        <taxon>Micromonosporaceae</taxon>
        <taxon>Micromonospora</taxon>
    </lineage>
</organism>
<protein>
    <submittedName>
        <fullName evidence="2">Uncharacterized protein</fullName>
    </submittedName>
</protein>
<proteinExistence type="predicted"/>
<evidence type="ECO:0000313" key="2">
    <source>
        <dbReference type="EMBL" id="SCL62664.1"/>
    </source>
</evidence>
<reference evidence="2 3" key="1">
    <citation type="submission" date="2016-06" db="EMBL/GenBank/DDBJ databases">
        <authorList>
            <person name="Kjaerup R.B."/>
            <person name="Dalgaard T.S."/>
            <person name="Juul-Madsen H.R."/>
        </authorList>
    </citation>
    <scope>NUCLEOTIDE SEQUENCE [LARGE SCALE GENOMIC DNA]</scope>
    <source>
        <strain evidence="2 3">DSM 45577</strain>
    </source>
</reference>
<evidence type="ECO:0000313" key="3">
    <source>
        <dbReference type="Proteomes" id="UP000198937"/>
    </source>
</evidence>
<keyword evidence="1" id="KW-0472">Membrane</keyword>
<name>A0A1C6V9A6_9ACTN</name>
<feature type="transmembrane region" description="Helical" evidence="1">
    <location>
        <begin position="68"/>
        <end position="88"/>
    </location>
</feature>
<keyword evidence="3" id="KW-1185">Reference proteome</keyword>